<organism evidence="1 2">
    <name type="scientific">Sphingobacterium alkalisoli</name>
    <dbReference type="NCBI Taxonomy" id="1874115"/>
    <lineage>
        <taxon>Bacteria</taxon>
        <taxon>Pseudomonadati</taxon>
        <taxon>Bacteroidota</taxon>
        <taxon>Sphingobacteriia</taxon>
        <taxon>Sphingobacteriales</taxon>
        <taxon>Sphingobacteriaceae</taxon>
        <taxon>Sphingobacterium</taxon>
    </lineage>
</organism>
<dbReference type="OrthoDB" id="706425at2"/>
<dbReference type="AlphaFoldDB" id="A0A4U0H1L5"/>
<keyword evidence="2" id="KW-1185">Reference proteome</keyword>
<evidence type="ECO:0000313" key="2">
    <source>
        <dbReference type="Proteomes" id="UP000309872"/>
    </source>
</evidence>
<dbReference type="Proteomes" id="UP000309872">
    <property type="component" value="Unassembled WGS sequence"/>
</dbReference>
<accession>A0A4U0H1L5</accession>
<reference evidence="1 2" key="1">
    <citation type="submission" date="2019-04" db="EMBL/GenBank/DDBJ databases">
        <title>Sphingobacterium olei sp. nov., isolated from oil-contaminated soil.</title>
        <authorList>
            <person name="Liu B."/>
        </authorList>
    </citation>
    <scope>NUCLEOTIDE SEQUENCE [LARGE SCALE GENOMIC DNA]</scope>
    <source>
        <strain evidence="1 2">Y3L14</strain>
    </source>
</reference>
<comment type="caution">
    <text evidence="1">The sequence shown here is derived from an EMBL/GenBank/DDBJ whole genome shotgun (WGS) entry which is preliminary data.</text>
</comment>
<name>A0A4U0H1L5_9SPHI</name>
<proteinExistence type="predicted"/>
<protein>
    <submittedName>
        <fullName evidence="1">Uncharacterized protein</fullName>
    </submittedName>
</protein>
<dbReference type="RefSeq" id="WP_136820594.1">
    <property type="nucleotide sequence ID" value="NZ_BMJX01000003.1"/>
</dbReference>
<evidence type="ECO:0000313" key="1">
    <source>
        <dbReference type="EMBL" id="TJY65465.1"/>
    </source>
</evidence>
<sequence length="234" mass="27499">MATTLDNLTLEILAERCLTHFDSKKLVDWAVQVLELGYESNNLFVLAGLDHDTTIEREECFWKSVKDLNLEVEKNEDKLIKSYALTIANKAIRKEIGIDYAFGQMLKVVLASGYDNKYIAFFEIDEDLDYLNYRNLTLFNAGLTLENANDFILEELKIFAEMESLKIPHEERNQCYCENCKNFNTPLTISKFQFKRPFKYMVWGCGIFKSEKLKYQNEHNVKRMIIDKFKTFRS</sequence>
<dbReference type="EMBL" id="SUKA01000003">
    <property type="protein sequence ID" value="TJY65465.1"/>
    <property type="molecule type" value="Genomic_DNA"/>
</dbReference>
<gene>
    <name evidence="1" type="ORF">FAZ19_09995</name>
</gene>